<name>A0AAV8YC16_9CUCU</name>
<dbReference type="InterPro" id="IPR000994">
    <property type="entry name" value="Pept_M24"/>
</dbReference>
<evidence type="ECO:0000256" key="2">
    <source>
        <dbReference type="ARBA" id="ARBA00022670"/>
    </source>
</evidence>
<dbReference type="Pfam" id="PF00557">
    <property type="entry name" value="Peptidase_M24"/>
    <property type="match status" value="2"/>
</dbReference>
<dbReference type="EMBL" id="JANEYF010002333">
    <property type="protein sequence ID" value="KAJ8947931.1"/>
    <property type="molecule type" value="Genomic_DNA"/>
</dbReference>
<feature type="domain" description="Peptidase M24" evidence="5">
    <location>
        <begin position="149"/>
        <end position="275"/>
    </location>
</feature>
<comment type="caution">
    <text evidence="6">The sequence shown here is derived from an EMBL/GenBank/DDBJ whole genome shotgun (WGS) entry which is preliminary data.</text>
</comment>
<evidence type="ECO:0000256" key="4">
    <source>
        <dbReference type="ARBA" id="ARBA00022801"/>
    </source>
</evidence>
<evidence type="ECO:0000259" key="5">
    <source>
        <dbReference type="Pfam" id="PF00557"/>
    </source>
</evidence>
<keyword evidence="3" id="KW-0479">Metal-binding</keyword>
<feature type="domain" description="Peptidase M24" evidence="5">
    <location>
        <begin position="72"/>
        <end position="146"/>
    </location>
</feature>
<dbReference type="Proteomes" id="UP001162156">
    <property type="component" value="Unassembled WGS sequence"/>
</dbReference>
<sequence length="285" mass="31951">MNISKVCYNVQTRNLFWKKRKPNFGKYKIVEPGKVSPRKLVPHHIPKPSYYNTGEPIENIAYPEIKNYQQIEGMRESCTLAANILKKIEENVKVGQTTEEIDVAVYNMCIDNGAYPSPLNYKKFPKSVCTSVNNVACHGIPDDRPLLDVGNVDDEGRNLVNATEICLNKAISICKSGTYFKEIGACIEETAYKLGFQVVPAFIGHGIGHYFHGPPDIFHIRNDYPGKMESGMTFTIEPVLTQGGEMIEILEDNWTAVTIDFARTAQFEHTVLITDSCADILTLPN</sequence>
<evidence type="ECO:0000313" key="6">
    <source>
        <dbReference type="EMBL" id="KAJ8947931.1"/>
    </source>
</evidence>
<dbReference type="GO" id="GO:0006508">
    <property type="term" value="P:proteolysis"/>
    <property type="evidence" value="ECO:0007669"/>
    <property type="project" value="UniProtKB-KW"/>
</dbReference>
<keyword evidence="2" id="KW-0645">Protease</keyword>
<dbReference type="CDD" id="cd01086">
    <property type="entry name" value="MetAP1"/>
    <property type="match status" value="1"/>
</dbReference>
<organism evidence="6 7">
    <name type="scientific">Rhamnusium bicolor</name>
    <dbReference type="NCBI Taxonomy" id="1586634"/>
    <lineage>
        <taxon>Eukaryota</taxon>
        <taxon>Metazoa</taxon>
        <taxon>Ecdysozoa</taxon>
        <taxon>Arthropoda</taxon>
        <taxon>Hexapoda</taxon>
        <taxon>Insecta</taxon>
        <taxon>Pterygota</taxon>
        <taxon>Neoptera</taxon>
        <taxon>Endopterygota</taxon>
        <taxon>Coleoptera</taxon>
        <taxon>Polyphaga</taxon>
        <taxon>Cucujiformia</taxon>
        <taxon>Chrysomeloidea</taxon>
        <taxon>Cerambycidae</taxon>
        <taxon>Lepturinae</taxon>
        <taxon>Rhagiini</taxon>
        <taxon>Rhamnusium</taxon>
    </lineage>
</organism>
<dbReference type="GO" id="GO:0070006">
    <property type="term" value="F:metalloaminopeptidase activity"/>
    <property type="evidence" value="ECO:0007669"/>
    <property type="project" value="InterPro"/>
</dbReference>
<proteinExistence type="predicted"/>
<protein>
    <recommendedName>
        <fullName evidence="5">Peptidase M24 domain-containing protein</fullName>
    </recommendedName>
</protein>
<dbReference type="InterPro" id="IPR002467">
    <property type="entry name" value="Pept_M24A_MAP1"/>
</dbReference>
<keyword evidence="1" id="KW-0031">Aminopeptidase</keyword>
<keyword evidence="4" id="KW-0378">Hydrolase</keyword>
<dbReference type="PANTHER" id="PTHR43330:SF8">
    <property type="entry name" value="METHIONINE AMINOPEPTIDASE 1D, MITOCHONDRIAL"/>
    <property type="match status" value="1"/>
</dbReference>
<dbReference type="InterPro" id="IPR036005">
    <property type="entry name" value="Creatinase/aminopeptidase-like"/>
</dbReference>
<dbReference type="GO" id="GO:0046872">
    <property type="term" value="F:metal ion binding"/>
    <property type="evidence" value="ECO:0007669"/>
    <property type="project" value="UniProtKB-KW"/>
</dbReference>
<dbReference type="PANTHER" id="PTHR43330">
    <property type="entry name" value="METHIONINE AMINOPEPTIDASE"/>
    <property type="match status" value="1"/>
</dbReference>
<dbReference type="Gene3D" id="3.90.230.10">
    <property type="entry name" value="Creatinase/methionine aminopeptidase superfamily"/>
    <property type="match status" value="2"/>
</dbReference>
<dbReference type="SUPFAM" id="SSF55920">
    <property type="entry name" value="Creatinase/aminopeptidase"/>
    <property type="match status" value="1"/>
</dbReference>
<gene>
    <name evidence="6" type="ORF">NQ314_008524</name>
</gene>
<evidence type="ECO:0000256" key="3">
    <source>
        <dbReference type="ARBA" id="ARBA00022723"/>
    </source>
</evidence>
<accession>A0AAV8YC16</accession>
<evidence type="ECO:0000256" key="1">
    <source>
        <dbReference type="ARBA" id="ARBA00022438"/>
    </source>
</evidence>
<evidence type="ECO:0000313" key="7">
    <source>
        <dbReference type="Proteomes" id="UP001162156"/>
    </source>
</evidence>
<reference evidence="6" key="1">
    <citation type="journal article" date="2023" name="Insect Mol. Biol.">
        <title>Genome sequencing provides insights into the evolution of gene families encoding plant cell wall-degrading enzymes in longhorned beetles.</title>
        <authorList>
            <person name="Shin N.R."/>
            <person name="Okamura Y."/>
            <person name="Kirsch R."/>
            <person name="Pauchet Y."/>
        </authorList>
    </citation>
    <scope>NUCLEOTIDE SEQUENCE</scope>
    <source>
        <strain evidence="6">RBIC_L_NR</strain>
    </source>
</reference>
<dbReference type="AlphaFoldDB" id="A0AAV8YC16"/>
<keyword evidence="7" id="KW-1185">Reference proteome</keyword>